<accession>A0ABY6AAV0</accession>
<dbReference type="InterPro" id="IPR002121">
    <property type="entry name" value="HRDC_dom"/>
</dbReference>
<gene>
    <name evidence="6 8" type="primary">rnd</name>
    <name evidence="8" type="ORF">HUF19_08215</name>
</gene>
<evidence type="ECO:0000313" key="8">
    <source>
        <dbReference type="EMBL" id="UXD87416.1"/>
    </source>
</evidence>
<dbReference type="EC" id="3.1.13.5" evidence="6"/>
<dbReference type="RefSeq" id="WP_260999333.1">
    <property type="nucleotide sequence ID" value="NZ_CP054475.1"/>
</dbReference>
<evidence type="ECO:0000256" key="1">
    <source>
        <dbReference type="ARBA" id="ARBA00022490"/>
    </source>
</evidence>
<keyword evidence="4 6" id="KW-0378">Hydrolase</keyword>
<dbReference type="PROSITE" id="PS50967">
    <property type="entry name" value="HRDC"/>
    <property type="match status" value="1"/>
</dbReference>
<keyword evidence="5 6" id="KW-0269">Exonuclease</keyword>
<evidence type="ECO:0000313" key="9">
    <source>
        <dbReference type="Proteomes" id="UP001065322"/>
    </source>
</evidence>
<keyword evidence="2 6" id="KW-0819">tRNA processing</keyword>
<keyword evidence="9" id="KW-1185">Reference proteome</keyword>
<proteinExistence type="inferred from homology"/>
<dbReference type="Gene3D" id="3.30.420.10">
    <property type="entry name" value="Ribonuclease H-like superfamily/Ribonuclease H"/>
    <property type="match status" value="1"/>
</dbReference>
<reference evidence="9" key="1">
    <citation type="submission" date="2020-06" db="EMBL/GenBank/DDBJ databases">
        <title>Thalassolituus marinus alknpb1M-1, a hydrocarbon-degrading bacterium isolated from the deep-sea overlying water using an in-situ strategy from the South China Sea basin.</title>
        <authorList>
            <person name="Dong C."/>
            <person name="Chen Y."/>
            <person name="Shao Z."/>
        </authorList>
    </citation>
    <scope>NUCLEOTIDE SEQUENCE [LARGE SCALE GENOMIC DNA]</scope>
    <source>
        <strain evidence="9">alknpb1M-1</strain>
    </source>
</reference>
<protein>
    <recommendedName>
        <fullName evidence="6">Ribonuclease D</fullName>
        <shortName evidence="6">RNase D</shortName>
        <ecNumber evidence="6">3.1.13.5</ecNumber>
    </recommendedName>
</protein>
<dbReference type="CDD" id="cd06142">
    <property type="entry name" value="RNaseD_exo"/>
    <property type="match status" value="1"/>
</dbReference>
<comment type="catalytic activity">
    <reaction evidence="6">
        <text>Exonucleolytic cleavage that removes extra residues from the 3'-terminus of tRNA to produce 5'-mononucleotides.</text>
        <dbReference type="EC" id="3.1.13.5"/>
    </reaction>
</comment>
<dbReference type="InterPro" id="IPR006292">
    <property type="entry name" value="RNase_D"/>
</dbReference>
<dbReference type="Gene3D" id="1.10.150.80">
    <property type="entry name" value="HRDC domain"/>
    <property type="match status" value="2"/>
</dbReference>
<evidence type="ECO:0000256" key="4">
    <source>
        <dbReference type="ARBA" id="ARBA00022801"/>
    </source>
</evidence>
<dbReference type="InterPro" id="IPR002562">
    <property type="entry name" value="3'-5'_exonuclease_dom"/>
</dbReference>
<keyword evidence="3 6" id="KW-0540">Nuclease</keyword>
<name>A0ABY6AAV0_9GAMM</name>
<organism evidence="8 9">
    <name type="scientific">Thalassolituus hydrocarboniclasticus</name>
    <dbReference type="NCBI Taxonomy" id="2742796"/>
    <lineage>
        <taxon>Bacteria</taxon>
        <taxon>Pseudomonadati</taxon>
        <taxon>Pseudomonadota</taxon>
        <taxon>Gammaproteobacteria</taxon>
        <taxon>Oceanospirillales</taxon>
        <taxon>Oceanospirillaceae</taxon>
        <taxon>Thalassolituus</taxon>
    </lineage>
</organism>
<dbReference type="InterPro" id="IPR044876">
    <property type="entry name" value="HRDC_dom_sf"/>
</dbReference>
<dbReference type="SUPFAM" id="SSF53098">
    <property type="entry name" value="Ribonuclease H-like"/>
    <property type="match status" value="1"/>
</dbReference>
<evidence type="ECO:0000259" key="7">
    <source>
        <dbReference type="PROSITE" id="PS50967"/>
    </source>
</evidence>
<sequence length="393" mass="45189">MTRLKIPQPQWVTTDTQLEDVCRLWCREAYIAVDTEFVRTTTFYPEAGLLQVADSQGSYLIDPLTITDWQPLIEVLQHPLVVKVFHACAEDLEVCRRLTGVVPSPLADTQIGGAMAGLGASMGFQRLVKEVLNINLPKEETRSNWLMRPLREEQISYAVADVHYLYRLYPKLVSQLKKLGRQAWLAEDCERLLSMSEKSEKAQLYFRRVKLAWKLRPQELLLLQHLVLWREQQARERNVPRNKVVDDNSLWNIARFKARNRDQLIKAGMRPQAVREDGKVLLDIVSQVQGMDKSLWPKQLDKPLSPQAGQWLKLLKETVTSKAELLNIPPDLLARKKALEALIRSGYPNGPFKLPESLSGWRKAEIGDYLMMILQDQTRVISLRKQSNDESTV</sequence>
<evidence type="ECO:0000256" key="3">
    <source>
        <dbReference type="ARBA" id="ARBA00022722"/>
    </source>
</evidence>
<evidence type="ECO:0000256" key="2">
    <source>
        <dbReference type="ARBA" id="ARBA00022694"/>
    </source>
</evidence>
<dbReference type="InterPro" id="IPR051086">
    <property type="entry name" value="RNase_D-like"/>
</dbReference>
<dbReference type="SMART" id="SM00474">
    <property type="entry name" value="35EXOc"/>
    <property type="match status" value="1"/>
</dbReference>
<comment type="similarity">
    <text evidence="6">Belongs to the RNase D family.</text>
</comment>
<dbReference type="Pfam" id="PF00570">
    <property type="entry name" value="HRDC"/>
    <property type="match status" value="1"/>
</dbReference>
<dbReference type="Pfam" id="PF01612">
    <property type="entry name" value="DNA_pol_A_exo1"/>
    <property type="match status" value="1"/>
</dbReference>
<comment type="subcellular location">
    <subcellularLocation>
        <location evidence="6">Cytoplasm</location>
    </subcellularLocation>
</comment>
<keyword evidence="1 6" id="KW-0963">Cytoplasm</keyword>
<feature type="domain" description="HRDC" evidence="7">
    <location>
        <begin position="216"/>
        <end position="295"/>
    </location>
</feature>
<evidence type="ECO:0000256" key="5">
    <source>
        <dbReference type="ARBA" id="ARBA00022839"/>
    </source>
</evidence>
<dbReference type="InterPro" id="IPR012337">
    <property type="entry name" value="RNaseH-like_sf"/>
</dbReference>
<dbReference type="InterPro" id="IPR036397">
    <property type="entry name" value="RNaseH_sf"/>
</dbReference>
<dbReference type="SMART" id="SM00341">
    <property type="entry name" value="HRDC"/>
    <property type="match status" value="1"/>
</dbReference>
<comment type="cofactor">
    <cofactor evidence="6">
        <name>a divalent metal cation</name>
        <dbReference type="ChEBI" id="CHEBI:60240"/>
    </cofactor>
</comment>
<dbReference type="NCBIfam" id="TIGR01388">
    <property type="entry name" value="rnd"/>
    <property type="match status" value="1"/>
</dbReference>
<dbReference type="InterPro" id="IPR010997">
    <property type="entry name" value="HRDC-like_sf"/>
</dbReference>
<dbReference type="HAMAP" id="MF_01899">
    <property type="entry name" value="RNase_D"/>
    <property type="match status" value="1"/>
</dbReference>
<dbReference type="GO" id="GO:0033890">
    <property type="term" value="F:ribonuclease D activity"/>
    <property type="evidence" value="ECO:0007669"/>
    <property type="project" value="UniProtKB-EC"/>
</dbReference>
<dbReference type="PANTHER" id="PTHR47649:SF1">
    <property type="entry name" value="RIBONUCLEASE D"/>
    <property type="match status" value="1"/>
</dbReference>
<dbReference type="PANTHER" id="PTHR47649">
    <property type="entry name" value="RIBONUCLEASE D"/>
    <property type="match status" value="1"/>
</dbReference>
<dbReference type="SUPFAM" id="SSF47819">
    <property type="entry name" value="HRDC-like"/>
    <property type="match status" value="2"/>
</dbReference>
<evidence type="ECO:0000256" key="6">
    <source>
        <dbReference type="HAMAP-Rule" id="MF_01899"/>
    </source>
</evidence>
<dbReference type="Proteomes" id="UP001065322">
    <property type="component" value="Chromosome"/>
</dbReference>
<dbReference type="EMBL" id="CP054475">
    <property type="protein sequence ID" value="UXD87416.1"/>
    <property type="molecule type" value="Genomic_DNA"/>
</dbReference>
<comment type="function">
    <text evidence="6">Exonuclease involved in the 3' processing of various precursor tRNAs. Initiates hydrolysis at the 3'-terminus of an RNA molecule and releases 5'-mononucleotides.</text>
</comment>